<dbReference type="GO" id="GO:0031998">
    <property type="term" value="P:regulation of fatty acid beta-oxidation"/>
    <property type="evidence" value="ECO:0007669"/>
    <property type="project" value="TreeGrafter"/>
</dbReference>
<dbReference type="PRINTS" id="PR00834">
    <property type="entry name" value="PROTEASES2C"/>
</dbReference>
<accession>A0A9N9MKM5</accession>
<organism evidence="3 4">
    <name type="scientific">Ceutorhynchus assimilis</name>
    <name type="common">cabbage seed weevil</name>
    <dbReference type="NCBI Taxonomy" id="467358"/>
    <lineage>
        <taxon>Eukaryota</taxon>
        <taxon>Metazoa</taxon>
        <taxon>Ecdysozoa</taxon>
        <taxon>Arthropoda</taxon>
        <taxon>Hexapoda</taxon>
        <taxon>Insecta</taxon>
        <taxon>Pterygota</taxon>
        <taxon>Neoptera</taxon>
        <taxon>Endopterygota</taxon>
        <taxon>Coleoptera</taxon>
        <taxon>Polyphaga</taxon>
        <taxon>Cucujiformia</taxon>
        <taxon>Curculionidae</taxon>
        <taxon>Ceutorhynchinae</taxon>
        <taxon>Ceutorhynchus</taxon>
    </lineage>
</organism>
<sequence length="472" mass="53349">MNIRSVLIERKDPNSSTIQSTSGILIEEKYVLLTSHIMHNFLQEDKELVENIEPGKLNIYEKRPVKFHVVWKNQGNDVIFKTKTANLYAMFKCENLNEFCKNDFKDWLLADNNINIKKFVSVFIILTITDTVPDQDILKSILHSWLINISSINIKKCDKLFCVSTPFGDRSFLNSYTEGIVSTQLKGSNLFLSDCTSAPGCEGGLAYVKSLPVGIIISAFNWWRKDWVGLTFIADIRPIIGQLISSAEKNCIRLESELSFENCLAQVNCGTNWGTCILLSKEKGIFLTNSHVIQDNHKIRLRWNDKWAVADLIYKTPNDSVFDVAIIKSNAFSQYMTLPKLDPTFCKIGDPVYCAGYPLLSTTTKPEGITVTHGIISAYQDYMLKTTCCVYPGFSGGGVFNLDGNLLGIIVSNTRLNESSVTYPKYNMAIPFGAVAKIVFDYLRTNDPKELNKLKVNNSEAEREWWRLEGKL</sequence>
<proteinExistence type="inferred from homology"/>
<dbReference type="Proteomes" id="UP001152799">
    <property type="component" value="Chromosome 2"/>
</dbReference>
<comment type="PTM">
    <text evidence="2">The full-lengh TYSND1 is the active the proteolytic processing of PTS1- and PTS2-proteins and in self-cleavage, and intermolecular self-cleavage of TYSND1 down-regulates its protease activity.</text>
</comment>
<dbReference type="GO" id="GO:0016485">
    <property type="term" value="P:protein processing"/>
    <property type="evidence" value="ECO:0007669"/>
    <property type="project" value="InterPro"/>
</dbReference>
<comment type="subcellular location">
    <subcellularLocation>
        <location evidence="2">Peroxisome</location>
    </subcellularLocation>
</comment>
<dbReference type="InterPro" id="IPR009003">
    <property type="entry name" value="Peptidase_S1_PA"/>
</dbReference>
<keyword evidence="2" id="KW-0378">Hydrolase</keyword>
<dbReference type="EMBL" id="OU892278">
    <property type="protein sequence ID" value="CAG9764918.1"/>
    <property type="molecule type" value="Genomic_DNA"/>
</dbReference>
<gene>
    <name evidence="3" type="ORF">CEUTPL_LOCUS5542</name>
</gene>
<dbReference type="InterPro" id="IPR039245">
    <property type="entry name" value="TYSND1/DEG15"/>
</dbReference>
<dbReference type="Pfam" id="PF13365">
    <property type="entry name" value="Trypsin_2"/>
    <property type="match status" value="1"/>
</dbReference>
<evidence type="ECO:0000313" key="4">
    <source>
        <dbReference type="Proteomes" id="UP001152799"/>
    </source>
</evidence>
<evidence type="ECO:0000256" key="2">
    <source>
        <dbReference type="PIRNR" id="PIRNR037989"/>
    </source>
</evidence>
<keyword evidence="2" id="KW-0645">Protease</keyword>
<keyword evidence="4" id="KW-1185">Reference proteome</keyword>
<comment type="similarity">
    <text evidence="2">Belongs to the peptidase S1B family.</text>
</comment>
<name>A0A9N9MKM5_9CUCU</name>
<dbReference type="InterPro" id="IPR001940">
    <property type="entry name" value="Peptidase_S1C"/>
</dbReference>
<dbReference type="PANTHER" id="PTHR21004">
    <property type="entry name" value="SERINE PROTEASE-RELATED"/>
    <property type="match status" value="1"/>
</dbReference>
<dbReference type="EC" id="3.4.21.-" evidence="2"/>
<dbReference type="GO" id="GO:0004252">
    <property type="term" value="F:serine-type endopeptidase activity"/>
    <property type="evidence" value="ECO:0007669"/>
    <property type="project" value="InterPro"/>
</dbReference>
<comment type="function">
    <text evidence="2">Peroxisomal protease that mediates both the removal of the leader peptide from proteins containing a PTS2 target sequence and processes several PTS1-containing proteins. Catalyzes the processing of PTS1-proteins involved in the peroxisomal beta-oxidation of fatty acids.</text>
</comment>
<comment type="similarity">
    <text evidence="1">Belongs to the peptidase S1C family.</text>
</comment>
<reference evidence="3" key="1">
    <citation type="submission" date="2022-01" db="EMBL/GenBank/DDBJ databases">
        <authorList>
            <person name="King R."/>
        </authorList>
    </citation>
    <scope>NUCLEOTIDE SEQUENCE</scope>
</reference>
<dbReference type="InterPro" id="IPR043504">
    <property type="entry name" value="Peptidase_S1_PA_chymotrypsin"/>
</dbReference>
<protein>
    <recommendedName>
        <fullName evidence="2">Peroxisomal leader peptide-processing protease</fullName>
        <ecNumber evidence="2">3.4.21.-</ecNumber>
    </recommendedName>
</protein>
<dbReference type="AlphaFoldDB" id="A0A9N9MKM5"/>
<evidence type="ECO:0000256" key="1">
    <source>
        <dbReference type="ARBA" id="ARBA00010541"/>
    </source>
</evidence>
<evidence type="ECO:0000313" key="3">
    <source>
        <dbReference type="EMBL" id="CAG9764918.1"/>
    </source>
</evidence>
<dbReference type="SUPFAM" id="SSF50494">
    <property type="entry name" value="Trypsin-like serine proteases"/>
    <property type="match status" value="1"/>
</dbReference>
<dbReference type="OrthoDB" id="17845at2759"/>
<keyword evidence="2" id="KW-0576">Peroxisome</keyword>
<keyword evidence="2" id="KW-0720">Serine protease</keyword>
<dbReference type="GO" id="GO:0005777">
    <property type="term" value="C:peroxisome"/>
    <property type="evidence" value="ECO:0007669"/>
    <property type="project" value="UniProtKB-SubCell"/>
</dbReference>
<dbReference type="Gene3D" id="2.40.10.10">
    <property type="entry name" value="Trypsin-like serine proteases"/>
    <property type="match status" value="2"/>
</dbReference>
<dbReference type="PANTHER" id="PTHR21004:SF0">
    <property type="entry name" value="PEROXISOMAL LEADER PEPTIDE-PROCESSING PROTEASE"/>
    <property type="match status" value="1"/>
</dbReference>